<proteinExistence type="inferred from homology"/>
<evidence type="ECO:0000259" key="8">
    <source>
        <dbReference type="PROSITE" id="PS50011"/>
    </source>
</evidence>
<dbReference type="Proteomes" id="UP001500967">
    <property type="component" value="Unassembled WGS sequence"/>
</dbReference>
<evidence type="ECO:0000256" key="6">
    <source>
        <dbReference type="ARBA" id="ARBA00022840"/>
    </source>
</evidence>
<dbReference type="InterPro" id="IPR000719">
    <property type="entry name" value="Prot_kinase_dom"/>
</dbReference>
<protein>
    <recommendedName>
        <fullName evidence="2">non-specific serine/threonine protein kinase</fullName>
        <ecNumber evidence="2">2.7.11.1</ecNumber>
    </recommendedName>
</protein>
<comment type="caution">
    <text evidence="9">The sequence shown here is derived from an EMBL/GenBank/DDBJ whole genome shotgun (WGS) entry which is preliminary data.</text>
</comment>
<dbReference type="SUPFAM" id="SSF56112">
    <property type="entry name" value="Protein kinase-like (PK-like)"/>
    <property type="match status" value="1"/>
</dbReference>
<evidence type="ECO:0000256" key="1">
    <source>
        <dbReference type="ARBA" id="ARBA00010886"/>
    </source>
</evidence>
<accession>A0ABP3DR07</accession>
<dbReference type="Gene3D" id="1.10.510.10">
    <property type="entry name" value="Transferase(Phosphotransferase) domain 1"/>
    <property type="match status" value="1"/>
</dbReference>
<dbReference type="InterPro" id="IPR017441">
    <property type="entry name" value="Protein_kinase_ATP_BS"/>
</dbReference>
<feature type="binding site" evidence="7">
    <location>
        <position position="37"/>
    </location>
    <ligand>
        <name>ATP</name>
        <dbReference type="ChEBI" id="CHEBI:30616"/>
    </ligand>
</feature>
<dbReference type="PROSITE" id="PS00108">
    <property type="entry name" value="PROTEIN_KINASE_ST"/>
    <property type="match status" value="1"/>
</dbReference>
<comment type="similarity">
    <text evidence="1">Belongs to the protein kinase superfamily. NEK Ser/Thr protein kinase family. NIMA subfamily.</text>
</comment>
<keyword evidence="6 7" id="KW-0067">ATP-binding</keyword>
<dbReference type="SMART" id="SM00220">
    <property type="entry name" value="S_TKc"/>
    <property type="match status" value="1"/>
</dbReference>
<dbReference type="PROSITE" id="PS50011">
    <property type="entry name" value="PROTEIN_KINASE_DOM"/>
    <property type="match status" value="1"/>
</dbReference>
<evidence type="ECO:0000256" key="3">
    <source>
        <dbReference type="ARBA" id="ARBA00022679"/>
    </source>
</evidence>
<dbReference type="PROSITE" id="PS00107">
    <property type="entry name" value="PROTEIN_KINASE_ATP"/>
    <property type="match status" value="1"/>
</dbReference>
<dbReference type="EC" id="2.7.11.1" evidence="2"/>
<dbReference type="CDD" id="cd14014">
    <property type="entry name" value="STKc_PknB_like"/>
    <property type="match status" value="1"/>
</dbReference>
<evidence type="ECO:0000313" key="10">
    <source>
        <dbReference type="Proteomes" id="UP001500967"/>
    </source>
</evidence>
<keyword evidence="4 7" id="KW-0547">Nucleotide-binding</keyword>
<feature type="domain" description="Protein kinase" evidence="8">
    <location>
        <begin position="8"/>
        <end position="270"/>
    </location>
</feature>
<dbReference type="Gene3D" id="3.30.200.20">
    <property type="entry name" value="Phosphorylase Kinase, domain 1"/>
    <property type="match status" value="1"/>
</dbReference>
<name>A0ABP3DR07_9ACTN</name>
<dbReference type="InterPro" id="IPR011009">
    <property type="entry name" value="Kinase-like_dom_sf"/>
</dbReference>
<dbReference type="Pfam" id="PF00069">
    <property type="entry name" value="Pkinase"/>
    <property type="match status" value="1"/>
</dbReference>
<organism evidence="9 10">
    <name type="scientific">Cryptosporangium japonicum</name>
    <dbReference type="NCBI Taxonomy" id="80872"/>
    <lineage>
        <taxon>Bacteria</taxon>
        <taxon>Bacillati</taxon>
        <taxon>Actinomycetota</taxon>
        <taxon>Actinomycetes</taxon>
        <taxon>Cryptosporangiales</taxon>
        <taxon>Cryptosporangiaceae</taxon>
        <taxon>Cryptosporangium</taxon>
    </lineage>
</organism>
<keyword evidence="10" id="KW-1185">Reference proteome</keyword>
<dbReference type="PANTHER" id="PTHR43671:SF13">
    <property type="entry name" value="SERINE_THREONINE-PROTEIN KINASE NEK2"/>
    <property type="match status" value="1"/>
</dbReference>
<evidence type="ECO:0000256" key="7">
    <source>
        <dbReference type="PROSITE-ProRule" id="PRU10141"/>
    </source>
</evidence>
<dbReference type="RefSeq" id="WP_344648997.1">
    <property type="nucleotide sequence ID" value="NZ_BAAAGX010000009.1"/>
</dbReference>
<evidence type="ECO:0000256" key="5">
    <source>
        <dbReference type="ARBA" id="ARBA00022777"/>
    </source>
</evidence>
<evidence type="ECO:0000256" key="4">
    <source>
        <dbReference type="ARBA" id="ARBA00022741"/>
    </source>
</evidence>
<evidence type="ECO:0000256" key="2">
    <source>
        <dbReference type="ARBA" id="ARBA00012513"/>
    </source>
</evidence>
<keyword evidence="3" id="KW-0808">Transferase</keyword>
<dbReference type="InterPro" id="IPR050660">
    <property type="entry name" value="NEK_Ser/Thr_kinase"/>
</dbReference>
<dbReference type="PANTHER" id="PTHR43671">
    <property type="entry name" value="SERINE/THREONINE-PROTEIN KINASE NEK"/>
    <property type="match status" value="1"/>
</dbReference>
<reference evidence="10" key="1">
    <citation type="journal article" date="2019" name="Int. J. Syst. Evol. Microbiol.">
        <title>The Global Catalogue of Microorganisms (GCM) 10K type strain sequencing project: providing services to taxonomists for standard genome sequencing and annotation.</title>
        <authorList>
            <consortium name="The Broad Institute Genomics Platform"/>
            <consortium name="The Broad Institute Genome Sequencing Center for Infectious Disease"/>
            <person name="Wu L."/>
            <person name="Ma J."/>
        </authorList>
    </citation>
    <scope>NUCLEOTIDE SEQUENCE [LARGE SCALE GENOMIC DNA]</scope>
    <source>
        <strain evidence="10">JCM 10425</strain>
    </source>
</reference>
<gene>
    <name evidence="9" type="ORF">GCM10009539_25680</name>
</gene>
<dbReference type="InterPro" id="IPR008271">
    <property type="entry name" value="Ser/Thr_kinase_AS"/>
</dbReference>
<evidence type="ECO:0000313" key="9">
    <source>
        <dbReference type="EMBL" id="GAA0239233.1"/>
    </source>
</evidence>
<sequence>MRLIAGRYELQKELGAGGMGAVWLGRDQVLGRSVAIKEIRLAATGATKLTAAAFQEARAAAALNHTHIVPVYDVVEYRSRPWIVMLAIEGPTLQQRVQSDGPLGPDAVARIGVSLASALDAAHEQGIVHRDVKPSNVMLARDDHPWLVDFGIAQPRSCVPADEAPGTVADDLAIVSRAAKGSAGYAAPEQVRGDPPEPGVDVFGLGATLYYAVEGEHAFSGDDAWATLMAPQFESPRRPRKAGSLGTILLRMMARHPADRPTLAEVQSALRLPPRRTCFPRRAHSGAAPLGVTVATSAR</sequence>
<keyword evidence="5" id="KW-0418">Kinase</keyword>
<dbReference type="EMBL" id="BAAAGX010000009">
    <property type="protein sequence ID" value="GAA0239233.1"/>
    <property type="molecule type" value="Genomic_DNA"/>
</dbReference>